<dbReference type="Pfam" id="PF00856">
    <property type="entry name" value="SET"/>
    <property type="match status" value="1"/>
</dbReference>
<dbReference type="InterPro" id="IPR048358">
    <property type="entry name" value="EZH1/2_MCSS"/>
</dbReference>
<evidence type="ECO:0000256" key="9">
    <source>
        <dbReference type="ARBA" id="ARBA00023163"/>
    </source>
</evidence>
<dbReference type="InterPro" id="IPR041343">
    <property type="entry name" value="PRC2_HTH_1"/>
</dbReference>
<comment type="catalytic activity">
    <reaction evidence="11">
        <text>L-lysyl(27)-[histone H3] + 3 S-adenosyl-L-methionine = N(6),N(6),N(6)-trimethyl-L-lysyl(27)-[histone H3] + 3 S-adenosyl-L-homocysteine + 3 H(+)</text>
        <dbReference type="Rhea" id="RHEA:60292"/>
        <dbReference type="Rhea" id="RHEA-COMP:15535"/>
        <dbReference type="Rhea" id="RHEA-COMP:15548"/>
        <dbReference type="ChEBI" id="CHEBI:15378"/>
        <dbReference type="ChEBI" id="CHEBI:29969"/>
        <dbReference type="ChEBI" id="CHEBI:57856"/>
        <dbReference type="ChEBI" id="CHEBI:59789"/>
        <dbReference type="ChEBI" id="CHEBI:61961"/>
        <dbReference type="EC" id="2.1.1.356"/>
    </reaction>
</comment>
<dbReference type="PROSITE" id="PS51633">
    <property type="entry name" value="CXC"/>
    <property type="match status" value="1"/>
</dbReference>
<dbReference type="AlphaFoldDB" id="A0A091FNP4"/>
<evidence type="ECO:0000256" key="8">
    <source>
        <dbReference type="ARBA" id="ARBA00023015"/>
    </source>
</evidence>
<keyword evidence="16" id="KW-1185">Reference proteome</keyword>
<reference evidence="15 16" key="1">
    <citation type="submission" date="2014-04" db="EMBL/GenBank/DDBJ databases">
        <title>Genome evolution of avian class.</title>
        <authorList>
            <person name="Zhang G."/>
            <person name="Li C."/>
        </authorList>
    </citation>
    <scope>NUCLEOTIDE SEQUENCE [LARGE SCALE GENOMIC DNA]</scope>
    <source>
        <strain evidence="15">BGI_N303</strain>
    </source>
</reference>
<keyword evidence="3" id="KW-0678">Repressor</keyword>
<gene>
    <name evidence="15" type="ORF">N303_00571</name>
</gene>
<accession>A0A091FNP4</accession>
<evidence type="ECO:0000256" key="11">
    <source>
        <dbReference type="ARBA" id="ARBA00048568"/>
    </source>
</evidence>
<dbReference type="GO" id="GO:0003682">
    <property type="term" value="F:chromatin binding"/>
    <property type="evidence" value="ECO:0007669"/>
    <property type="project" value="TreeGrafter"/>
</dbReference>
<evidence type="ECO:0000256" key="4">
    <source>
        <dbReference type="ARBA" id="ARBA00022603"/>
    </source>
</evidence>
<dbReference type="PANTHER" id="PTHR45747:SF1">
    <property type="entry name" value="HISTONE-LYSINE N-METHYLTRANSFERASE EZH1"/>
    <property type="match status" value="1"/>
</dbReference>
<keyword evidence="5 15" id="KW-0808">Transferase</keyword>
<feature type="domain" description="SET" evidence="13">
    <location>
        <begin position="596"/>
        <end position="711"/>
    </location>
</feature>
<evidence type="ECO:0000313" key="16">
    <source>
        <dbReference type="Proteomes" id="UP000053760"/>
    </source>
</evidence>
<dbReference type="SMART" id="SM00717">
    <property type="entry name" value="SANT"/>
    <property type="match status" value="1"/>
</dbReference>
<feature type="compositionally biased region" description="Polar residues" evidence="12">
    <location>
        <begin position="351"/>
        <end position="362"/>
    </location>
</feature>
<dbReference type="InterPro" id="IPR044438">
    <property type="entry name" value="EZH1_SET"/>
</dbReference>
<sequence length="729" mass="83654">IYWKRKVKSEYMRLRQLKRFQANMGAKALFVANFAKVHEKTRILNEDWKKLRVQPVQLMKPVSGHPFLKQCTVESIFPGFPSQTLYMRTLNTVALVPIMYSWSPLQQNFMVEDETVLCNIPYMGDEVKEEDETFIEELINNYDGKVHGEEGSVLISDAVFLELVNALNQYSDEEEEGHNDSEVKQGKGDLPVTRKRKRIVAEGNKKCSKKRFPNDMIFTAISSMFPEYGFPDDMKERYRELTEVSDPNVLPPQCTPNIDGPCAKSVQREQSLHSFHTLFCRRCFKYDCFLHPFHATPNVYKRKNRETKIEPDPCGPDCFLWLEGAKEFAALHNPRSKCSGRRRRRHHVVGTSCSNTPASTVSETKEGDSDRDTGNEWASSSSEANSRCQTPTKQKLSPASSQLFVVETPQEPVEWTGAEESLFRVFHGTYFNNFCSIARLLGTKTCKQVFQFAVKESLITKLPTNELMNPSQKKKRKHRQVLWAAHCRKIQLKKDNSPTQVYNYQPCDHPEHPCDSSCPCIMTQNFCEKFCQCNPDCQNRFPGCRCKTQCNTKQCPCYLAVRECDPDLCLTCGASEHWDCKVVSCKNCSIQRGLKKHLLLAPSDVAGWGTFIKESVQKNEFISEYCGELISQDEADRRGKVYDKYMSSFLFNLNNDFVVDATRKGNKIRFANHSVNPNCYAKVVMVNGDHRIGIFAKRAIQAGEELFFDYRYSQADALKYVGIERETDI</sequence>
<dbReference type="FunFam" id="2.170.270.10:FF:000001">
    <property type="entry name" value="Putative histone-lysine N-methyltransferase EZH2"/>
    <property type="match status" value="1"/>
</dbReference>
<dbReference type="CDD" id="cd19217">
    <property type="entry name" value="SET_EZH1"/>
    <property type="match status" value="1"/>
</dbReference>
<dbReference type="Pfam" id="PF21358">
    <property type="entry name" value="Ezh2_MCSS"/>
    <property type="match status" value="1"/>
</dbReference>
<protein>
    <recommendedName>
        <fullName evidence="2">[histone H3]-lysine(27) N-trimethyltransferase</fullName>
        <ecNumber evidence="2">2.1.1.356</ecNumber>
    </recommendedName>
</protein>
<dbReference type="PROSITE" id="PS50280">
    <property type="entry name" value="SET"/>
    <property type="match status" value="1"/>
</dbReference>
<dbReference type="GO" id="GO:0035098">
    <property type="term" value="C:ESC/E(Z) complex"/>
    <property type="evidence" value="ECO:0007669"/>
    <property type="project" value="TreeGrafter"/>
</dbReference>
<dbReference type="GO" id="GO:0031507">
    <property type="term" value="P:heterochromatin formation"/>
    <property type="evidence" value="ECO:0007669"/>
    <property type="project" value="TreeGrafter"/>
</dbReference>
<keyword evidence="9" id="KW-0804">Transcription</keyword>
<evidence type="ECO:0000256" key="6">
    <source>
        <dbReference type="ARBA" id="ARBA00022691"/>
    </source>
</evidence>
<feature type="compositionally biased region" description="Polar residues" evidence="12">
    <location>
        <begin position="387"/>
        <end position="401"/>
    </location>
</feature>
<keyword evidence="6" id="KW-0949">S-adenosyl-L-methionine</keyword>
<feature type="compositionally biased region" description="Low complexity" evidence="12">
    <location>
        <begin position="375"/>
        <end position="386"/>
    </location>
</feature>
<dbReference type="GO" id="GO:0140951">
    <property type="term" value="F:histone H3K27 trimethyltransferase activity"/>
    <property type="evidence" value="ECO:0007669"/>
    <property type="project" value="UniProtKB-EC"/>
</dbReference>
<dbReference type="STRING" id="55661.A0A091FNP4"/>
<dbReference type="Proteomes" id="UP000053760">
    <property type="component" value="Unassembled WGS sequence"/>
</dbReference>
<feature type="region of interest" description="Disordered" evidence="12">
    <location>
        <begin position="349"/>
        <end position="401"/>
    </location>
</feature>
<dbReference type="PANTHER" id="PTHR45747">
    <property type="entry name" value="HISTONE-LYSINE N-METHYLTRANSFERASE E(Z)"/>
    <property type="match status" value="1"/>
</dbReference>
<proteinExistence type="predicted"/>
<dbReference type="Gene3D" id="2.170.270.10">
    <property type="entry name" value="SET domain"/>
    <property type="match status" value="1"/>
</dbReference>
<dbReference type="InterPro" id="IPR045318">
    <property type="entry name" value="EZH1/2-like"/>
</dbReference>
<feature type="non-terminal residue" evidence="15">
    <location>
        <position position="729"/>
    </location>
</feature>
<keyword evidence="10" id="KW-0539">Nucleus</keyword>
<feature type="non-terminal residue" evidence="15">
    <location>
        <position position="1"/>
    </location>
</feature>
<feature type="domain" description="CXC" evidence="14">
    <location>
        <begin position="487"/>
        <end position="589"/>
    </location>
</feature>
<organism evidence="15 16">
    <name type="scientific">Cuculus canorus</name>
    <name type="common">Common cuckoo</name>
    <dbReference type="NCBI Taxonomy" id="55661"/>
    <lineage>
        <taxon>Eukaryota</taxon>
        <taxon>Metazoa</taxon>
        <taxon>Chordata</taxon>
        <taxon>Craniata</taxon>
        <taxon>Vertebrata</taxon>
        <taxon>Euteleostomi</taxon>
        <taxon>Archelosauria</taxon>
        <taxon>Archosauria</taxon>
        <taxon>Dinosauria</taxon>
        <taxon>Saurischia</taxon>
        <taxon>Theropoda</taxon>
        <taxon>Coelurosauria</taxon>
        <taxon>Aves</taxon>
        <taxon>Neognathae</taxon>
        <taxon>Neoaves</taxon>
        <taxon>Otidimorphae</taxon>
        <taxon>Cuculiformes</taxon>
        <taxon>Cuculidae</taxon>
        <taxon>Cuculus</taxon>
    </lineage>
</organism>
<dbReference type="InterPro" id="IPR021654">
    <property type="entry name" value="EZH1/EZH2"/>
</dbReference>
<dbReference type="CDD" id="cd00167">
    <property type="entry name" value="SANT"/>
    <property type="match status" value="1"/>
</dbReference>
<dbReference type="Pfam" id="PF11616">
    <property type="entry name" value="EZH2_WD-Binding"/>
    <property type="match status" value="1"/>
</dbReference>
<dbReference type="InterPro" id="IPR041355">
    <property type="entry name" value="Pre-SET_CXC"/>
</dbReference>
<feature type="compositionally biased region" description="Basic and acidic residues" evidence="12">
    <location>
        <begin position="363"/>
        <end position="374"/>
    </location>
</feature>
<evidence type="ECO:0000256" key="5">
    <source>
        <dbReference type="ARBA" id="ARBA00022679"/>
    </source>
</evidence>
<evidence type="ECO:0000259" key="13">
    <source>
        <dbReference type="PROSITE" id="PS50280"/>
    </source>
</evidence>
<dbReference type="Pfam" id="PF18264">
    <property type="entry name" value="preSET_CXC"/>
    <property type="match status" value="1"/>
</dbReference>
<dbReference type="SMART" id="SM00317">
    <property type="entry name" value="SET"/>
    <property type="match status" value="1"/>
</dbReference>
<evidence type="ECO:0000259" key="14">
    <source>
        <dbReference type="PROSITE" id="PS51633"/>
    </source>
</evidence>
<dbReference type="EMBL" id="KL447298">
    <property type="protein sequence ID" value="KFO72120.1"/>
    <property type="molecule type" value="Genomic_DNA"/>
</dbReference>
<evidence type="ECO:0000256" key="10">
    <source>
        <dbReference type="ARBA" id="ARBA00023242"/>
    </source>
</evidence>
<keyword evidence="4 15" id="KW-0489">Methyltransferase</keyword>
<dbReference type="InterPro" id="IPR001005">
    <property type="entry name" value="SANT/Myb"/>
</dbReference>
<evidence type="ECO:0000256" key="3">
    <source>
        <dbReference type="ARBA" id="ARBA00022491"/>
    </source>
</evidence>
<evidence type="ECO:0000256" key="1">
    <source>
        <dbReference type="ARBA" id="ARBA00004123"/>
    </source>
</evidence>
<dbReference type="Pfam" id="PF18118">
    <property type="entry name" value="PRC2_HTH_1"/>
    <property type="match status" value="1"/>
</dbReference>
<evidence type="ECO:0000256" key="7">
    <source>
        <dbReference type="ARBA" id="ARBA00022853"/>
    </source>
</evidence>
<dbReference type="SMART" id="SM01114">
    <property type="entry name" value="CXC"/>
    <property type="match status" value="1"/>
</dbReference>
<keyword evidence="8" id="KW-0805">Transcription regulation</keyword>
<dbReference type="InterPro" id="IPR001214">
    <property type="entry name" value="SET_dom"/>
</dbReference>
<dbReference type="InterPro" id="IPR046341">
    <property type="entry name" value="SET_dom_sf"/>
</dbReference>
<dbReference type="EC" id="2.1.1.356" evidence="2"/>
<evidence type="ECO:0000313" key="15">
    <source>
        <dbReference type="EMBL" id="KFO72120.1"/>
    </source>
</evidence>
<evidence type="ECO:0000256" key="2">
    <source>
        <dbReference type="ARBA" id="ARBA00012186"/>
    </source>
</evidence>
<name>A0A091FNP4_CUCCA</name>
<dbReference type="SUPFAM" id="SSF82199">
    <property type="entry name" value="SET domain"/>
    <property type="match status" value="1"/>
</dbReference>
<dbReference type="InterPro" id="IPR033467">
    <property type="entry name" value="Tesmin/TSO1-like_CXC"/>
</dbReference>
<evidence type="ECO:0000256" key="12">
    <source>
        <dbReference type="SAM" id="MobiDB-lite"/>
    </source>
</evidence>
<keyword evidence="7" id="KW-0156">Chromatin regulator</keyword>
<dbReference type="GO" id="GO:0032259">
    <property type="term" value="P:methylation"/>
    <property type="evidence" value="ECO:0007669"/>
    <property type="project" value="UniProtKB-KW"/>
</dbReference>
<comment type="subcellular location">
    <subcellularLocation>
        <location evidence="1">Nucleus</location>
    </subcellularLocation>
</comment>
<dbReference type="InterPro" id="IPR026489">
    <property type="entry name" value="CXC_dom"/>
</dbReference>